<dbReference type="NCBIfam" id="TIGR01480">
    <property type="entry name" value="copper_res_A"/>
    <property type="match status" value="1"/>
</dbReference>
<feature type="domain" description="Plastocyanin-like" evidence="5">
    <location>
        <begin position="491"/>
        <end position="608"/>
    </location>
</feature>
<dbReference type="Gene3D" id="2.60.40.420">
    <property type="entry name" value="Cupredoxins - blue copper proteins"/>
    <property type="match status" value="3"/>
</dbReference>
<dbReference type="Pfam" id="PF07732">
    <property type="entry name" value="Cu-oxidase_3"/>
    <property type="match status" value="1"/>
</dbReference>
<dbReference type="CDD" id="cd13874">
    <property type="entry name" value="CuRO_2_CopA"/>
    <property type="match status" value="1"/>
</dbReference>
<dbReference type="InterPro" id="IPR001117">
    <property type="entry name" value="Cu-oxidase_2nd"/>
</dbReference>
<dbReference type="InterPro" id="IPR045087">
    <property type="entry name" value="Cu-oxidase_fam"/>
</dbReference>
<keyword evidence="1" id="KW-0479">Metal-binding</keyword>
<dbReference type="PROSITE" id="PS00080">
    <property type="entry name" value="MULTICOPPER_OXIDASE2"/>
    <property type="match status" value="1"/>
</dbReference>
<dbReference type="InterPro" id="IPR011706">
    <property type="entry name" value="Cu-oxidase_C"/>
</dbReference>
<dbReference type="InterPro" id="IPR008972">
    <property type="entry name" value="Cupredoxin"/>
</dbReference>
<evidence type="ECO:0000313" key="8">
    <source>
        <dbReference type="Proteomes" id="UP001442468"/>
    </source>
</evidence>
<dbReference type="InterPro" id="IPR006376">
    <property type="entry name" value="Cu-R_CopA"/>
</dbReference>
<accession>A0ABV1ND07</accession>
<dbReference type="Pfam" id="PF07731">
    <property type="entry name" value="Cu-oxidase_2"/>
    <property type="match status" value="1"/>
</dbReference>
<dbReference type="PANTHER" id="PTHR11709">
    <property type="entry name" value="MULTI-COPPER OXIDASE"/>
    <property type="match status" value="1"/>
</dbReference>
<feature type="domain" description="Plastocyanin-like" evidence="6">
    <location>
        <begin position="66"/>
        <end position="172"/>
    </location>
</feature>
<proteinExistence type="predicted"/>
<dbReference type="InterPro" id="IPR034284">
    <property type="entry name" value="CuRO_1_CopA"/>
</dbReference>
<dbReference type="InterPro" id="IPR034282">
    <property type="entry name" value="CuRO_2_CopA"/>
</dbReference>
<sequence length="609" mass="67548">MPRSGVIHHPLSRRQILKGGAALGLGSAAALSMRPSWADPWGQTSVYAKGAEEGPEVSLAIRREALPIDGQSARPLTINGTSPGPLIRLREGQDAVLKVTNLLDEPTSIHWHGLILPPGMDGVPGVSFPGIEPGETFTYRFPVRQNGTYWYHSHSGLQEQLGHAGPLIIDAAKREPFRFDREHVLLLTDWTFEDPMSVFRNLKTAEGYYNFQERTIADFFADMRQNGFTATAEMRGMWAKMRMSSRDIADVTSSTYTYLLNGQSPEENWTALFKSGERIRLRVINGSAMSYFDVRIPGLKMTVVAADGQPVQPVPVDEFRIAVAETYDVLVAPEDNTAYTIFAETMDRSGYARATLAQREGMVAEIPERRIIADRGMEAMGAHGMQGMDHGDMQDMNGAGSDDMAHGDMQEMNGAGSNGTDHSSMASMNHAGMQGMASEQQSMNDNGMLPAGAAQPGSRFGQAGIGIDPQARRTLVYRDLKAFTPWPDRREPGREMELHLTGNMERYMWSFDGKKFSEVTGPIHFEKDERLRLILVNDTMMEHPIHLHGMWMELENGQGELIPRKHTLNVKPGERVSALITADAEGSWAFHCHLLYHMDAGMFRVVKVA</sequence>
<dbReference type="CDD" id="cd13848">
    <property type="entry name" value="CuRO_1_CopA"/>
    <property type="match status" value="1"/>
</dbReference>
<evidence type="ECO:0000259" key="6">
    <source>
        <dbReference type="Pfam" id="PF07732"/>
    </source>
</evidence>
<evidence type="ECO:0000256" key="1">
    <source>
        <dbReference type="ARBA" id="ARBA00022723"/>
    </source>
</evidence>
<evidence type="ECO:0000259" key="4">
    <source>
        <dbReference type="Pfam" id="PF00394"/>
    </source>
</evidence>
<dbReference type="RefSeq" id="WP_349760887.1">
    <property type="nucleotide sequence ID" value="NZ_JBEGCJ010000002.1"/>
</dbReference>
<dbReference type="InterPro" id="IPR034279">
    <property type="entry name" value="CuRO_3_CopA"/>
</dbReference>
<dbReference type="CDD" id="cd13896">
    <property type="entry name" value="CuRO_3_CopA"/>
    <property type="match status" value="1"/>
</dbReference>
<evidence type="ECO:0000313" key="7">
    <source>
        <dbReference type="EMBL" id="MEQ6916615.1"/>
    </source>
</evidence>
<dbReference type="Proteomes" id="UP001442468">
    <property type="component" value="Unassembled WGS sequence"/>
</dbReference>
<evidence type="ECO:0000259" key="5">
    <source>
        <dbReference type="Pfam" id="PF07731"/>
    </source>
</evidence>
<keyword evidence="8" id="KW-1185">Reference proteome</keyword>
<keyword evidence="2" id="KW-0560">Oxidoreductase</keyword>
<gene>
    <name evidence="7" type="ORF">ABE960_03605</name>
</gene>
<dbReference type="InterPro" id="IPR006311">
    <property type="entry name" value="TAT_signal"/>
</dbReference>
<comment type="caution">
    <text evidence="7">The sequence shown here is derived from an EMBL/GenBank/DDBJ whole genome shotgun (WGS) entry which is preliminary data.</text>
</comment>
<dbReference type="EMBL" id="JBEGCJ010000002">
    <property type="protein sequence ID" value="MEQ6916615.1"/>
    <property type="molecule type" value="Genomic_DNA"/>
</dbReference>
<evidence type="ECO:0000256" key="3">
    <source>
        <dbReference type="ARBA" id="ARBA00023008"/>
    </source>
</evidence>
<organism evidence="7 8">
    <name type="scientific">Halomonas aquatica</name>
    <dbReference type="NCBI Taxonomy" id="3151123"/>
    <lineage>
        <taxon>Bacteria</taxon>
        <taxon>Pseudomonadati</taxon>
        <taxon>Pseudomonadota</taxon>
        <taxon>Gammaproteobacteria</taxon>
        <taxon>Oceanospirillales</taxon>
        <taxon>Halomonadaceae</taxon>
        <taxon>Halomonas</taxon>
    </lineage>
</organism>
<dbReference type="InterPro" id="IPR011707">
    <property type="entry name" value="Cu-oxidase-like_N"/>
</dbReference>
<evidence type="ECO:0000256" key="2">
    <source>
        <dbReference type="ARBA" id="ARBA00023002"/>
    </source>
</evidence>
<reference evidence="7 8" key="1">
    <citation type="submission" date="2024-05" db="EMBL/GenBank/DDBJ databases">
        <title>Halomonas sp. SSM6 16S ribosomal RNA gene Genome sequencing and assembly.</title>
        <authorList>
            <person name="Yook S."/>
        </authorList>
    </citation>
    <scope>NUCLEOTIDE SEQUENCE [LARGE SCALE GENOMIC DNA]</scope>
    <source>
        <strain evidence="7 8">SSM6</strain>
    </source>
</reference>
<dbReference type="PANTHER" id="PTHR11709:SF394">
    <property type="entry name" value="FI03373P-RELATED"/>
    <property type="match status" value="1"/>
</dbReference>
<dbReference type="SUPFAM" id="SSF49503">
    <property type="entry name" value="Cupredoxins"/>
    <property type="match status" value="3"/>
</dbReference>
<dbReference type="InterPro" id="IPR002355">
    <property type="entry name" value="Cu_oxidase_Cu_BS"/>
</dbReference>
<name>A0ABV1ND07_9GAMM</name>
<feature type="domain" description="Plastocyanin-like" evidence="4">
    <location>
        <begin position="182"/>
        <end position="358"/>
    </location>
</feature>
<dbReference type="PROSITE" id="PS51318">
    <property type="entry name" value="TAT"/>
    <property type="match status" value="1"/>
</dbReference>
<dbReference type="Pfam" id="PF00394">
    <property type="entry name" value="Cu-oxidase"/>
    <property type="match status" value="1"/>
</dbReference>
<protein>
    <submittedName>
        <fullName evidence="7">Copper resistance system multicopper oxidase</fullName>
    </submittedName>
</protein>
<keyword evidence="3" id="KW-0186">Copper</keyword>